<evidence type="ECO:0000313" key="2">
    <source>
        <dbReference type="EMBL" id="BBO21334.1"/>
    </source>
</evidence>
<dbReference type="Proteomes" id="UP000662914">
    <property type="component" value="Chromosome"/>
</dbReference>
<accession>A0A809SB46</accession>
<keyword evidence="1" id="KW-0175">Coiled coil</keyword>
<gene>
    <name evidence="2" type="ORF">DSYM_20330</name>
</gene>
<evidence type="ECO:0000256" key="1">
    <source>
        <dbReference type="SAM" id="Coils"/>
    </source>
</evidence>
<dbReference type="AlphaFoldDB" id="A0A809SB46"/>
<dbReference type="EMBL" id="AP021857">
    <property type="protein sequence ID" value="BBO21334.1"/>
    <property type="molecule type" value="Genomic_DNA"/>
</dbReference>
<feature type="coiled-coil region" evidence="1">
    <location>
        <begin position="10"/>
        <end position="37"/>
    </location>
</feature>
<sequence>MGSYGESAGLAIADRRIRQAQEENEKLRVALGQWKQHAQQLQATLDEQVIETARMEVLRVTLLTELLKTNPNHWLKDREARVKLANDKILVSKVVTEMGRPDLADRV</sequence>
<proteinExistence type="predicted"/>
<protein>
    <submittedName>
        <fullName evidence="2">Uncharacterized protein</fullName>
    </submittedName>
</protein>
<dbReference type="KEGG" id="ddz:DSYM_20330"/>
<organism evidence="2 3">
    <name type="scientific">Candidatus Desulfobacillus denitrificans</name>
    <dbReference type="NCBI Taxonomy" id="2608985"/>
    <lineage>
        <taxon>Bacteria</taxon>
        <taxon>Pseudomonadati</taxon>
        <taxon>Pseudomonadota</taxon>
        <taxon>Betaproteobacteria</taxon>
        <taxon>Candidatus Desulfobacillus</taxon>
    </lineage>
</organism>
<reference evidence="2" key="1">
    <citation type="journal article" name="DNA Res.">
        <title>The physiological potential of anammox bacteria as revealed by their core genome structure.</title>
        <authorList>
            <person name="Okubo T."/>
            <person name="Toyoda A."/>
            <person name="Fukuhara K."/>
            <person name="Uchiyama I."/>
            <person name="Harigaya Y."/>
            <person name="Kuroiwa M."/>
            <person name="Suzuki T."/>
            <person name="Murakami Y."/>
            <person name="Suwa Y."/>
            <person name="Takami H."/>
        </authorList>
    </citation>
    <scope>NUCLEOTIDE SEQUENCE</scope>
    <source>
        <strain evidence="2">317325-3</strain>
    </source>
</reference>
<evidence type="ECO:0000313" key="3">
    <source>
        <dbReference type="Proteomes" id="UP000662914"/>
    </source>
</evidence>
<name>A0A809SB46_9PROT</name>